<sequence length="104" mass="12442">MIIKLFEIIVRKTNIYNVLSRYIILLYTILFQNIMFEALTRIIHALVKIKIQFKGLLLLLGDTITYVYYDKQKDRLRKGTCTLLYVPENIKSLIEIYYFIKTSK</sequence>
<proteinExistence type="predicted"/>
<keyword evidence="1" id="KW-0472">Membrane</keyword>
<name>A0A2S2NNZ0_SCHGA</name>
<keyword evidence="1" id="KW-1133">Transmembrane helix</keyword>
<reference evidence="2" key="1">
    <citation type="submission" date="2018-04" db="EMBL/GenBank/DDBJ databases">
        <title>Transcriptome of Schizaphis graminum biotype I.</title>
        <authorList>
            <person name="Scully E.D."/>
            <person name="Geib S.M."/>
            <person name="Palmer N.A."/>
            <person name="Koch K."/>
            <person name="Bradshaw J."/>
            <person name="Heng-Moss T."/>
            <person name="Sarath G."/>
        </authorList>
    </citation>
    <scope>NUCLEOTIDE SEQUENCE</scope>
</reference>
<evidence type="ECO:0000313" key="2">
    <source>
        <dbReference type="EMBL" id="MBY18858.1"/>
    </source>
</evidence>
<keyword evidence="1" id="KW-0812">Transmembrane</keyword>
<accession>A0A2S2NNZ0</accession>
<feature type="transmembrane region" description="Helical" evidence="1">
    <location>
        <begin position="21"/>
        <end position="39"/>
    </location>
</feature>
<dbReference type="AlphaFoldDB" id="A0A2S2NNZ0"/>
<dbReference type="EMBL" id="GGMR01006239">
    <property type="protein sequence ID" value="MBY18858.1"/>
    <property type="molecule type" value="Transcribed_RNA"/>
</dbReference>
<feature type="transmembrane region" description="Helical" evidence="1">
    <location>
        <begin position="51"/>
        <end position="69"/>
    </location>
</feature>
<gene>
    <name evidence="2" type="ORF">g.58298</name>
</gene>
<evidence type="ECO:0000256" key="1">
    <source>
        <dbReference type="SAM" id="Phobius"/>
    </source>
</evidence>
<protein>
    <submittedName>
        <fullName evidence="2">Uncharacterized protein</fullName>
    </submittedName>
</protein>
<organism evidence="2">
    <name type="scientific">Schizaphis graminum</name>
    <name type="common">Green bug aphid</name>
    <dbReference type="NCBI Taxonomy" id="13262"/>
    <lineage>
        <taxon>Eukaryota</taxon>
        <taxon>Metazoa</taxon>
        <taxon>Ecdysozoa</taxon>
        <taxon>Arthropoda</taxon>
        <taxon>Hexapoda</taxon>
        <taxon>Insecta</taxon>
        <taxon>Pterygota</taxon>
        <taxon>Neoptera</taxon>
        <taxon>Paraneoptera</taxon>
        <taxon>Hemiptera</taxon>
        <taxon>Sternorrhyncha</taxon>
        <taxon>Aphidomorpha</taxon>
        <taxon>Aphidoidea</taxon>
        <taxon>Aphididae</taxon>
        <taxon>Aphidini</taxon>
        <taxon>Schizaphis</taxon>
    </lineage>
</organism>